<gene>
    <name evidence="2" type="ORF">GQ61_02580</name>
</gene>
<name>A0A1W6N3I7_9PROT</name>
<feature type="signal peptide" evidence="1">
    <location>
        <begin position="1"/>
        <end position="22"/>
    </location>
</feature>
<keyword evidence="1" id="KW-0732">Signal</keyword>
<reference evidence="2 3" key="1">
    <citation type="submission" date="2014-06" db="EMBL/GenBank/DDBJ databases">
        <title>The genome of the endonuclear symbiont Nucleicultrix amoebiphila.</title>
        <authorList>
            <person name="Schulz F."/>
            <person name="Horn M."/>
        </authorList>
    </citation>
    <scope>NUCLEOTIDE SEQUENCE [LARGE SCALE GENOMIC DNA]</scope>
    <source>
        <strain evidence="2 3">FS5</strain>
    </source>
</reference>
<keyword evidence="3" id="KW-1185">Reference proteome</keyword>
<accession>A0A1W6N3I7</accession>
<sequence>MLKYSVAVCLVAFCMGAYGAQASENQVNLEKKDDPNTSLASTHKPKNSAVNSLMGYITPVVNTFTNIHFAATNNPEVEKAKFPPLTLKEVSDLFLSDDAAVETILKREIAYVTGNGFTDPTHYKGILSIIEFDYGDVETSYISADTGYKISFKSAAGKVKPKAFLKSFIDSYGETALFDKKTPQKRSDTRTEIEYIFATKKLETPHRQIVLRAIRYQPMEEFL</sequence>
<proteinExistence type="predicted"/>
<evidence type="ECO:0000313" key="2">
    <source>
        <dbReference type="EMBL" id="ARN84392.1"/>
    </source>
</evidence>
<feature type="chain" id="PRO_5012687248" evidence="1">
    <location>
        <begin position="23"/>
        <end position="223"/>
    </location>
</feature>
<dbReference type="EMBL" id="CP008743">
    <property type="protein sequence ID" value="ARN84392.1"/>
    <property type="molecule type" value="Genomic_DNA"/>
</dbReference>
<evidence type="ECO:0000313" key="3">
    <source>
        <dbReference type="Proteomes" id="UP000237351"/>
    </source>
</evidence>
<dbReference type="KEGG" id="naf:GQ61_02580"/>
<organism evidence="2 3">
    <name type="scientific">Candidatus Nucleicultrix amoebiphila FS5</name>
    <dbReference type="NCBI Taxonomy" id="1414854"/>
    <lineage>
        <taxon>Bacteria</taxon>
        <taxon>Pseudomonadati</taxon>
        <taxon>Pseudomonadota</taxon>
        <taxon>Alphaproteobacteria</taxon>
        <taxon>Holosporales</taxon>
        <taxon>Candidatus Nucleicultricaceae</taxon>
        <taxon>Candidatus Nucleicultrix</taxon>
    </lineage>
</organism>
<dbReference type="RefSeq" id="WP_085783780.1">
    <property type="nucleotide sequence ID" value="NZ_CP008743.1"/>
</dbReference>
<protein>
    <submittedName>
        <fullName evidence="2">Uncharacterized protein</fullName>
    </submittedName>
</protein>
<dbReference type="Proteomes" id="UP000237351">
    <property type="component" value="Chromosome"/>
</dbReference>
<evidence type="ECO:0000256" key="1">
    <source>
        <dbReference type="SAM" id="SignalP"/>
    </source>
</evidence>
<dbReference type="AlphaFoldDB" id="A0A1W6N3I7"/>